<evidence type="ECO:0000313" key="2">
    <source>
        <dbReference type="EMBL" id="KWV48675.1"/>
    </source>
</evidence>
<dbReference type="Pfam" id="PF11902">
    <property type="entry name" value="DUF3422"/>
    <property type="match status" value="1"/>
</dbReference>
<feature type="transmembrane region" description="Helical" evidence="1">
    <location>
        <begin position="381"/>
        <end position="402"/>
    </location>
</feature>
<protein>
    <recommendedName>
        <fullName evidence="4">Egg lysin</fullName>
    </recommendedName>
</protein>
<evidence type="ECO:0000313" key="3">
    <source>
        <dbReference type="Proteomes" id="UP000068164"/>
    </source>
</evidence>
<dbReference type="AlphaFoldDB" id="A0A109JGS2"/>
<sequence length="407" mass="45059">MAKPEEHRPAVRDFNAELHARPSLYFSGPALVEHVALISSPSLLDQRNGQISFGPNDTERVKTRVEYHTEFITVTRVTILTEEPQRWPAPALSPSEAVNLLNVTSPTVICQISVLVVGEAPEELGTDLAKFGFADTVASSIGAGAGQVCSDFRVRPNGWSHILLFNKELNAYRLGRMVRRIYEIETYRSMALLSLPLVRNITPQLAEFETKLEGLAGRNQSTPAGRHKQLLEEISELSAAIISASVQTRSRFGATAAYAKIVEERIVELREAHVMGFQRLGVFVTRRFKPAVRTCEAASLRLEKLSDATTHLLDLLQTRVQVEIEYQNAVQIQVMAERAETQVKIQRAVEGFSIIAISYYLIGLLKTAIEALEHTGTRINPFIMLGSIPVVIAVVGIALLRVKRALS</sequence>
<proteinExistence type="predicted"/>
<evidence type="ECO:0000256" key="1">
    <source>
        <dbReference type="SAM" id="Phobius"/>
    </source>
</evidence>
<name>A0A109JGS2_9HYPH</name>
<keyword evidence="1" id="KW-0812">Transmembrane</keyword>
<reference evidence="2 3" key="1">
    <citation type="submission" date="2015-11" db="EMBL/GenBank/DDBJ databases">
        <title>Draft Genome Sequence of the Strain BR 10423 (Rhizobium sp.) isolated from nodules of Mimosa pudica.</title>
        <authorList>
            <person name="Barauna A.C."/>
            <person name="Zilli J.E."/>
            <person name="Simoes-Araujo J.L."/>
            <person name="Reis V.M."/>
            <person name="James E.K."/>
            <person name="Reis F.B.Jr."/>
            <person name="Rouws L.F."/>
            <person name="Passos S.R."/>
            <person name="Gois S.R."/>
        </authorList>
    </citation>
    <scope>NUCLEOTIDE SEQUENCE [LARGE SCALE GENOMIC DNA]</scope>
    <source>
        <strain evidence="2 3">BR10423</strain>
    </source>
</reference>
<comment type="caution">
    <text evidence="2">The sequence shown here is derived from an EMBL/GenBank/DDBJ whole genome shotgun (WGS) entry which is preliminary data.</text>
</comment>
<dbReference type="RefSeq" id="WP_028748411.1">
    <property type="nucleotide sequence ID" value="NZ_LNCD01000096.1"/>
</dbReference>
<feature type="transmembrane region" description="Helical" evidence="1">
    <location>
        <begin position="348"/>
        <end position="369"/>
    </location>
</feature>
<organism evidence="2 3">
    <name type="scientific">Rhizobium altiplani</name>
    <dbReference type="NCBI Taxonomy" id="1864509"/>
    <lineage>
        <taxon>Bacteria</taxon>
        <taxon>Pseudomonadati</taxon>
        <taxon>Pseudomonadota</taxon>
        <taxon>Alphaproteobacteria</taxon>
        <taxon>Hyphomicrobiales</taxon>
        <taxon>Rhizobiaceae</taxon>
        <taxon>Rhizobium/Agrobacterium group</taxon>
        <taxon>Rhizobium</taxon>
    </lineage>
</organism>
<dbReference type="Proteomes" id="UP000068164">
    <property type="component" value="Unassembled WGS sequence"/>
</dbReference>
<keyword evidence="3" id="KW-1185">Reference proteome</keyword>
<dbReference type="EMBL" id="LNCD01000096">
    <property type="protein sequence ID" value="KWV48675.1"/>
    <property type="molecule type" value="Genomic_DNA"/>
</dbReference>
<accession>A0A109JGS2</accession>
<dbReference type="OrthoDB" id="9767470at2"/>
<evidence type="ECO:0008006" key="4">
    <source>
        <dbReference type="Google" id="ProtNLM"/>
    </source>
</evidence>
<keyword evidence="1" id="KW-1133">Transmembrane helix</keyword>
<gene>
    <name evidence="2" type="ORF">AS026_11900</name>
</gene>
<dbReference type="InterPro" id="IPR021830">
    <property type="entry name" value="DUF3422"/>
</dbReference>
<keyword evidence="1" id="KW-0472">Membrane</keyword>